<evidence type="ECO:0000313" key="6">
    <source>
        <dbReference type="EMBL" id="KAH9366760.1"/>
    </source>
</evidence>
<protein>
    <recommendedName>
        <fullName evidence="8">DDE Tnp4 domain-containing protein</fullName>
    </recommendedName>
</protein>
<evidence type="ECO:0000259" key="5">
    <source>
        <dbReference type="Pfam" id="PF13613"/>
    </source>
</evidence>
<keyword evidence="3" id="KW-0175">Coiled coil</keyword>
<feature type="coiled-coil region" evidence="3">
    <location>
        <begin position="5"/>
        <end position="39"/>
    </location>
</feature>
<keyword evidence="2" id="KW-0479">Metal-binding</keyword>
<dbReference type="VEuPathDB" id="VectorBase:HLOH_043562"/>
<name>A0A9J6FWK2_HAELO</name>
<dbReference type="InterPro" id="IPR027805">
    <property type="entry name" value="Transposase_HTH_dom"/>
</dbReference>
<dbReference type="Pfam" id="PF13359">
    <property type="entry name" value="DDE_Tnp_4"/>
    <property type="match status" value="1"/>
</dbReference>
<dbReference type="EMBL" id="JABSTR010000004">
    <property type="protein sequence ID" value="KAH9366760.1"/>
    <property type="molecule type" value="Genomic_DNA"/>
</dbReference>
<dbReference type="PANTHER" id="PTHR23080:SF143">
    <property type="entry name" value="SI:DKEY-56D12.4"/>
    <property type="match status" value="1"/>
</dbReference>
<dbReference type="Pfam" id="PF13613">
    <property type="entry name" value="HTH_Tnp_4"/>
    <property type="match status" value="1"/>
</dbReference>
<dbReference type="PANTHER" id="PTHR23080">
    <property type="entry name" value="THAP DOMAIN PROTEIN"/>
    <property type="match status" value="1"/>
</dbReference>
<gene>
    <name evidence="6" type="ORF">HPB48_019759</name>
</gene>
<evidence type="ECO:0000256" key="2">
    <source>
        <dbReference type="ARBA" id="ARBA00022723"/>
    </source>
</evidence>
<dbReference type="AlphaFoldDB" id="A0A9J6FWK2"/>
<reference evidence="6 7" key="1">
    <citation type="journal article" date="2020" name="Cell">
        <title>Large-Scale Comparative Analyses of Tick Genomes Elucidate Their Genetic Diversity and Vector Capacities.</title>
        <authorList>
            <consortium name="Tick Genome and Microbiome Consortium (TIGMIC)"/>
            <person name="Jia N."/>
            <person name="Wang J."/>
            <person name="Shi W."/>
            <person name="Du L."/>
            <person name="Sun Y."/>
            <person name="Zhan W."/>
            <person name="Jiang J.F."/>
            <person name="Wang Q."/>
            <person name="Zhang B."/>
            <person name="Ji P."/>
            <person name="Bell-Sakyi L."/>
            <person name="Cui X.M."/>
            <person name="Yuan T.T."/>
            <person name="Jiang B.G."/>
            <person name="Yang W.F."/>
            <person name="Lam T.T."/>
            <person name="Chang Q.C."/>
            <person name="Ding S.J."/>
            <person name="Wang X.J."/>
            <person name="Zhu J.G."/>
            <person name="Ruan X.D."/>
            <person name="Zhao L."/>
            <person name="Wei J.T."/>
            <person name="Ye R.Z."/>
            <person name="Que T.C."/>
            <person name="Du C.H."/>
            <person name="Zhou Y.H."/>
            <person name="Cheng J.X."/>
            <person name="Dai P.F."/>
            <person name="Guo W.B."/>
            <person name="Han X.H."/>
            <person name="Huang E.J."/>
            <person name="Li L.F."/>
            <person name="Wei W."/>
            <person name="Gao Y.C."/>
            <person name="Liu J.Z."/>
            <person name="Shao H.Z."/>
            <person name="Wang X."/>
            <person name="Wang C.C."/>
            <person name="Yang T.C."/>
            <person name="Huo Q.B."/>
            <person name="Li W."/>
            <person name="Chen H.Y."/>
            <person name="Chen S.E."/>
            <person name="Zhou L.G."/>
            <person name="Ni X.B."/>
            <person name="Tian J.H."/>
            <person name="Sheng Y."/>
            <person name="Liu T."/>
            <person name="Pan Y.S."/>
            <person name="Xia L.Y."/>
            <person name="Li J."/>
            <person name="Zhao F."/>
            <person name="Cao W.C."/>
        </authorList>
    </citation>
    <scope>NUCLEOTIDE SEQUENCE [LARGE SCALE GENOMIC DNA]</scope>
    <source>
        <strain evidence="6">HaeL-2018</strain>
    </source>
</reference>
<dbReference type="OMA" id="MICTIYK"/>
<feature type="domain" description="Transposase Helix-turn-helix" evidence="5">
    <location>
        <begin position="88"/>
        <end position="137"/>
    </location>
</feature>
<feature type="domain" description="DDE Tnp4" evidence="4">
    <location>
        <begin position="168"/>
        <end position="326"/>
    </location>
</feature>
<proteinExistence type="predicted"/>
<evidence type="ECO:0000313" key="7">
    <source>
        <dbReference type="Proteomes" id="UP000821853"/>
    </source>
</evidence>
<organism evidence="6 7">
    <name type="scientific">Haemaphysalis longicornis</name>
    <name type="common">Bush tick</name>
    <dbReference type="NCBI Taxonomy" id="44386"/>
    <lineage>
        <taxon>Eukaryota</taxon>
        <taxon>Metazoa</taxon>
        <taxon>Ecdysozoa</taxon>
        <taxon>Arthropoda</taxon>
        <taxon>Chelicerata</taxon>
        <taxon>Arachnida</taxon>
        <taxon>Acari</taxon>
        <taxon>Parasitiformes</taxon>
        <taxon>Ixodida</taxon>
        <taxon>Ixodoidea</taxon>
        <taxon>Ixodidae</taxon>
        <taxon>Haemaphysalinae</taxon>
        <taxon>Haemaphysalis</taxon>
    </lineage>
</organism>
<dbReference type="GO" id="GO:0046872">
    <property type="term" value="F:metal ion binding"/>
    <property type="evidence" value="ECO:0007669"/>
    <property type="project" value="UniProtKB-KW"/>
</dbReference>
<comment type="cofactor">
    <cofactor evidence="1">
        <name>a divalent metal cation</name>
        <dbReference type="ChEBI" id="CHEBI:60240"/>
    </cofactor>
</comment>
<evidence type="ECO:0000256" key="1">
    <source>
        <dbReference type="ARBA" id="ARBA00001968"/>
    </source>
</evidence>
<sequence>MQKKYLEKCRELSDVKRKVDLLEQEVKLLHDKNVLLEKSAHAKAWGYHKIAGSSEKASYYTGLPNEQVFLWVVSVFAHSAQCVPSQGLSQEDQVLLVLMRLRLDIHLCFLAALFDIGKNSASKLFETVLTVLVAELKKLIVWPDDISFNAWLPEAFRTKFRRVKVITDSTEIRLEKASATTAQSATWSPYKNSNTVKVLIGITPNGLISYVSECWGGKISDKQLVLKTDFASKLDYGDEVMADRGFNVTHELAALGVTLVLPAYTKGKKQWSRAEVNTSKEISRRRIRVEQVIRRMKRFHILKNIVPYFMKDVLDDIVILVAALTNLMPRHD</sequence>
<evidence type="ECO:0008006" key="8">
    <source>
        <dbReference type="Google" id="ProtNLM"/>
    </source>
</evidence>
<keyword evidence="7" id="KW-1185">Reference proteome</keyword>
<accession>A0A9J6FWK2</accession>
<evidence type="ECO:0000256" key="3">
    <source>
        <dbReference type="SAM" id="Coils"/>
    </source>
</evidence>
<dbReference type="InterPro" id="IPR027806">
    <property type="entry name" value="HARBI1_dom"/>
</dbReference>
<comment type="caution">
    <text evidence="6">The sequence shown here is derived from an EMBL/GenBank/DDBJ whole genome shotgun (WGS) entry which is preliminary data.</text>
</comment>
<evidence type="ECO:0000259" key="4">
    <source>
        <dbReference type="Pfam" id="PF13359"/>
    </source>
</evidence>
<dbReference type="Proteomes" id="UP000821853">
    <property type="component" value="Chromosome 2"/>
</dbReference>
<dbReference type="OrthoDB" id="6430815at2759"/>